<evidence type="ECO:0000313" key="1">
    <source>
        <dbReference type="EMBL" id="QCO04920.1"/>
    </source>
</evidence>
<dbReference type="EMBL" id="CP032331">
    <property type="protein sequence ID" value="QCO04920.1"/>
    <property type="molecule type" value="Genomic_DNA"/>
</dbReference>
<dbReference type="Proteomes" id="UP000298596">
    <property type="component" value="Plasmid p1"/>
</dbReference>
<proteinExistence type="predicted"/>
<sequence length="230" mass="25702">MLAELSMLLAAVPAHCGREGYKEAIVGENVLGKSTASTRRLSDKRLGELYALDSSFPLFRILRRLWDLDPASRPQLALLASLSRDRLLRASAPAVLRLVPGDELRRDAVRNALHAEYPDRLNENTLEKVLRNTASSWTQAGHLEGRTFKRRRRVEPTPASLSLALWLGHVVGFRGADLLRTGWVTALDCTPDRAQELAVEAKRLGLIDVGMSEQVMEFAFGRLVPTNRRR</sequence>
<evidence type="ECO:0000313" key="2">
    <source>
        <dbReference type="Proteomes" id="UP000298596"/>
    </source>
</evidence>
<organism evidence="1 2">
    <name type="scientific">Azospirillum brasilense</name>
    <dbReference type="NCBI Taxonomy" id="192"/>
    <lineage>
        <taxon>Bacteria</taxon>
        <taxon>Pseudomonadati</taxon>
        <taxon>Pseudomonadota</taxon>
        <taxon>Alphaproteobacteria</taxon>
        <taxon>Rhodospirillales</taxon>
        <taxon>Azospirillaceae</taxon>
        <taxon>Azospirillum</taxon>
    </lineage>
</organism>
<name>A0A4D8QAB8_AZOBR</name>
<protein>
    <submittedName>
        <fullName evidence="1">Uncharacterized protein</fullName>
    </submittedName>
</protein>
<gene>
    <name evidence="1" type="ORF">D3867_15355</name>
</gene>
<geneLocation type="plasmid" evidence="1">
    <name>p1</name>
</geneLocation>
<reference evidence="1 2" key="1">
    <citation type="submission" date="2018-09" db="EMBL/GenBank/DDBJ databases">
        <title>Whole genome based analysis of evolution and adaptive divergence in Indian and Brazilian strains of Azospirillum brasilense.</title>
        <authorList>
            <person name="Singh C."/>
            <person name="Tripathi A.K."/>
        </authorList>
    </citation>
    <scope>NUCLEOTIDE SEQUENCE [LARGE SCALE GENOMIC DNA]</scope>
    <source>
        <strain evidence="1 2">MTCC4036</strain>
        <plasmid evidence="1 2">p1</plasmid>
    </source>
</reference>
<keyword evidence="1" id="KW-0614">Plasmid</keyword>
<accession>A0A4D8QAB8</accession>
<dbReference type="AlphaFoldDB" id="A0A4D8QAB8"/>